<proteinExistence type="predicted"/>
<reference evidence="2" key="1">
    <citation type="submission" date="2023-03" db="EMBL/GenBank/DDBJ databases">
        <title>Massive genome expansion in bonnet fungi (Mycena s.s.) driven by repeated elements and novel gene families across ecological guilds.</title>
        <authorList>
            <consortium name="Lawrence Berkeley National Laboratory"/>
            <person name="Harder C.B."/>
            <person name="Miyauchi S."/>
            <person name="Viragh M."/>
            <person name="Kuo A."/>
            <person name="Thoen E."/>
            <person name="Andreopoulos B."/>
            <person name="Lu D."/>
            <person name="Skrede I."/>
            <person name="Drula E."/>
            <person name="Henrissat B."/>
            <person name="Morin E."/>
            <person name="Kohler A."/>
            <person name="Barry K."/>
            <person name="LaButti K."/>
            <person name="Morin E."/>
            <person name="Salamov A."/>
            <person name="Lipzen A."/>
            <person name="Mereny Z."/>
            <person name="Hegedus B."/>
            <person name="Baldrian P."/>
            <person name="Stursova M."/>
            <person name="Weitz H."/>
            <person name="Taylor A."/>
            <person name="Grigoriev I.V."/>
            <person name="Nagy L.G."/>
            <person name="Martin F."/>
            <person name="Kauserud H."/>
        </authorList>
    </citation>
    <scope>NUCLEOTIDE SEQUENCE</scope>
    <source>
        <strain evidence="2">CBHHK002</strain>
    </source>
</reference>
<dbReference type="EMBL" id="JARIHO010000078">
    <property type="protein sequence ID" value="KAJ7310666.1"/>
    <property type="molecule type" value="Genomic_DNA"/>
</dbReference>
<organism evidence="2 3">
    <name type="scientific">Mycena albidolilacea</name>
    <dbReference type="NCBI Taxonomy" id="1033008"/>
    <lineage>
        <taxon>Eukaryota</taxon>
        <taxon>Fungi</taxon>
        <taxon>Dikarya</taxon>
        <taxon>Basidiomycota</taxon>
        <taxon>Agaricomycotina</taxon>
        <taxon>Agaricomycetes</taxon>
        <taxon>Agaricomycetidae</taxon>
        <taxon>Agaricales</taxon>
        <taxon>Marasmiineae</taxon>
        <taxon>Mycenaceae</taxon>
        <taxon>Mycena</taxon>
    </lineage>
</organism>
<protein>
    <submittedName>
        <fullName evidence="2">Uncharacterized protein</fullName>
    </submittedName>
</protein>
<feature type="region of interest" description="Disordered" evidence="1">
    <location>
        <begin position="92"/>
        <end position="128"/>
    </location>
</feature>
<accession>A0AAD6Z7X4</accession>
<dbReference type="Proteomes" id="UP001218218">
    <property type="component" value="Unassembled WGS sequence"/>
</dbReference>
<evidence type="ECO:0000313" key="3">
    <source>
        <dbReference type="Proteomes" id="UP001218218"/>
    </source>
</evidence>
<gene>
    <name evidence="2" type="ORF">DFH08DRAFT_974349</name>
</gene>
<evidence type="ECO:0000313" key="2">
    <source>
        <dbReference type="EMBL" id="KAJ7310666.1"/>
    </source>
</evidence>
<sequence>MATPYPGILLCAPQYAPDPSHEDRYKHPGPFYAVVCKDWRGVVTSKESRSCMLERYPDAYTWEASPWWTFDSRWTLDCTEYHKHKGERAVADEPIRLATPDSGEPSSPSTLSESTASRAPPPMPPFSTEELAHLASFRPGPGPTSSARLTQQFMRVLGPQAVVPGKRPTASPAKRKTTLFAHEVATALHVGGKVILTAEGPAIVVPQDDLGSKWRKAVEGLVEEWTQENRAQGPAAVMYVVSGKRRIFQNRDHAVAVLKRSPGAKLLFTNDEEELFEFLAEDLEGKLQV</sequence>
<name>A0AAD6Z7X4_9AGAR</name>
<evidence type="ECO:0000256" key="1">
    <source>
        <dbReference type="SAM" id="MobiDB-lite"/>
    </source>
</evidence>
<comment type="caution">
    <text evidence="2">The sequence shown here is derived from an EMBL/GenBank/DDBJ whole genome shotgun (WGS) entry which is preliminary data.</text>
</comment>
<dbReference type="AlphaFoldDB" id="A0AAD6Z7X4"/>
<keyword evidence="3" id="KW-1185">Reference proteome</keyword>
<feature type="compositionally biased region" description="Low complexity" evidence="1">
    <location>
        <begin position="102"/>
        <end position="117"/>
    </location>
</feature>